<dbReference type="PANTHER" id="PTHR43630:SF2">
    <property type="entry name" value="GLYCOSYLTRANSFERASE"/>
    <property type="match status" value="1"/>
</dbReference>
<feature type="domain" description="Glycosyltransferase 2-like" evidence="1">
    <location>
        <begin position="111"/>
        <end position="195"/>
    </location>
</feature>
<dbReference type="Gene3D" id="3.90.550.10">
    <property type="entry name" value="Spore Coat Polysaccharide Biosynthesis Protein SpsA, Chain A"/>
    <property type="match status" value="1"/>
</dbReference>
<organism evidence="2 3">
    <name type="scientific">Sulfobacillus thermotolerans</name>
    <dbReference type="NCBI Taxonomy" id="338644"/>
    <lineage>
        <taxon>Bacteria</taxon>
        <taxon>Bacillati</taxon>
        <taxon>Bacillota</taxon>
        <taxon>Clostridia</taxon>
        <taxon>Eubacteriales</taxon>
        <taxon>Clostridiales Family XVII. Incertae Sedis</taxon>
        <taxon>Sulfobacillus</taxon>
    </lineage>
</organism>
<sequence length="493" mass="55634">MSVATSDSPWRVLAETALRAKHWQDAIDVIRPQLEKVPTDAQAWVFLGEALEHIDDYGSAWACYDRGWILDPPAAWAPRVFERLRGHEDDPITPWVSQLLEVPPVRVMGAILAKNEASQIQRCIEALKPAVDDVVVVDTGSTDDTVAIARGAGATVIEVEWQNDFGAARRAADQVLGDTGWVLWVDADEFLNVEDVHVPRIVAGLYDKWDPPMLLRFVQVNHLGERIEPNYDTTRMYPLGRGLSWLGRIHEQIGFLNGPQPMQRGVARIRVDHWGYERDVMVQRDKYARNIRLLREWTKDEPNNAAAWGFLGRDLFISGKVEEAVDALYRAEANAMNDKTYGRIVEVRAVLCEALVRLKRLDEARVVAERAVASDPQHPSGWYWQAQVALLQADERINRAVESARQAQAVAPTYRGLVSFSPEIPMFLAPVVEADALKMQGRLHEAWQKYSGAARVKPDHAGVQQQLNRLRIEAERILQEPFKLPPQGIKPVK</sequence>
<evidence type="ECO:0000259" key="1">
    <source>
        <dbReference type="Pfam" id="PF00535"/>
    </source>
</evidence>
<reference evidence="2 3" key="1">
    <citation type="journal article" date="2019" name="Sci. Rep.">
        <title>Sulfobacillus thermotolerans: new insights into resistance and metabolic capacities of acidophilic chemolithotrophs.</title>
        <authorList>
            <person name="Panyushkina A.E."/>
            <person name="Babenko V.V."/>
            <person name="Nikitina A.S."/>
            <person name="Selezneva O.V."/>
            <person name="Tsaplina I.A."/>
            <person name="Letarova M.A."/>
            <person name="Kostryukova E.S."/>
            <person name="Letarov A.V."/>
        </authorList>
    </citation>
    <scope>NUCLEOTIDE SEQUENCE [LARGE SCALE GENOMIC DNA]</scope>
    <source>
        <strain evidence="2 3">Kr1</strain>
    </source>
</reference>
<dbReference type="Proteomes" id="UP000325292">
    <property type="component" value="Chromosome"/>
</dbReference>
<gene>
    <name evidence="2" type="ORF">BXT84_16085</name>
</gene>
<protein>
    <recommendedName>
        <fullName evidence="1">Glycosyltransferase 2-like domain-containing protein</fullName>
    </recommendedName>
</protein>
<dbReference type="Gene3D" id="1.25.40.10">
    <property type="entry name" value="Tetratricopeptide repeat domain"/>
    <property type="match status" value="2"/>
</dbReference>
<keyword evidence="3" id="KW-1185">Reference proteome</keyword>
<dbReference type="Pfam" id="PF00535">
    <property type="entry name" value="Glycos_transf_2"/>
    <property type="match status" value="1"/>
</dbReference>
<accession>A0ABM6RV38</accession>
<dbReference type="PANTHER" id="PTHR43630">
    <property type="entry name" value="POLY-BETA-1,6-N-ACETYL-D-GLUCOSAMINE SYNTHASE"/>
    <property type="match status" value="1"/>
</dbReference>
<evidence type="ECO:0000313" key="3">
    <source>
        <dbReference type="Proteomes" id="UP000325292"/>
    </source>
</evidence>
<dbReference type="InterPro" id="IPR029044">
    <property type="entry name" value="Nucleotide-diphossugar_trans"/>
</dbReference>
<dbReference type="EMBL" id="CP019454">
    <property type="protein sequence ID" value="AUW95288.1"/>
    <property type="molecule type" value="Genomic_DNA"/>
</dbReference>
<dbReference type="SUPFAM" id="SSF48452">
    <property type="entry name" value="TPR-like"/>
    <property type="match status" value="1"/>
</dbReference>
<dbReference type="InterPro" id="IPR001173">
    <property type="entry name" value="Glyco_trans_2-like"/>
</dbReference>
<dbReference type="InterPro" id="IPR011990">
    <property type="entry name" value="TPR-like_helical_dom_sf"/>
</dbReference>
<proteinExistence type="predicted"/>
<dbReference type="SUPFAM" id="SSF53448">
    <property type="entry name" value="Nucleotide-diphospho-sugar transferases"/>
    <property type="match status" value="1"/>
</dbReference>
<evidence type="ECO:0000313" key="2">
    <source>
        <dbReference type="EMBL" id="AUW95288.1"/>
    </source>
</evidence>
<dbReference type="Pfam" id="PF13432">
    <property type="entry name" value="TPR_16"/>
    <property type="match status" value="3"/>
</dbReference>
<name>A0ABM6RV38_9FIRM</name>